<proteinExistence type="predicted"/>
<evidence type="ECO:0000313" key="1">
    <source>
        <dbReference type="EMBL" id="GAA4406527.1"/>
    </source>
</evidence>
<reference evidence="2" key="1">
    <citation type="journal article" date="2019" name="Int. J. Syst. Evol. Microbiol.">
        <title>The Global Catalogue of Microorganisms (GCM) 10K type strain sequencing project: providing services to taxonomists for standard genome sequencing and annotation.</title>
        <authorList>
            <consortium name="The Broad Institute Genomics Platform"/>
            <consortium name="The Broad Institute Genome Sequencing Center for Infectious Disease"/>
            <person name="Wu L."/>
            <person name="Ma J."/>
        </authorList>
    </citation>
    <scope>NUCLEOTIDE SEQUENCE [LARGE SCALE GENOMIC DNA]</scope>
    <source>
        <strain evidence="2">JCM 17809</strain>
    </source>
</reference>
<keyword evidence="2" id="KW-1185">Reference proteome</keyword>
<protein>
    <submittedName>
        <fullName evidence="1">Uncharacterized protein</fullName>
    </submittedName>
</protein>
<dbReference type="Proteomes" id="UP001500945">
    <property type="component" value="Unassembled WGS sequence"/>
</dbReference>
<name>A0ABP8KHL8_9MICO</name>
<sequence>MLLGPFAASAGPALAAPPERETITLVCDNGESFDVLVSGAGSFTPGRIVGDHGVLVPIEFGDFMFPACPTDQ</sequence>
<evidence type="ECO:0000313" key="2">
    <source>
        <dbReference type="Proteomes" id="UP001500945"/>
    </source>
</evidence>
<accession>A0ABP8KHL8</accession>
<dbReference type="EMBL" id="BAABGM010000013">
    <property type="protein sequence ID" value="GAA4406527.1"/>
    <property type="molecule type" value="Genomic_DNA"/>
</dbReference>
<gene>
    <name evidence="1" type="ORF">GCM10023168_21530</name>
</gene>
<comment type="caution">
    <text evidence="1">The sequence shown here is derived from an EMBL/GenBank/DDBJ whole genome shotgun (WGS) entry which is preliminary data.</text>
</comment>
<organism evidence="1 2">
    <name type="scientific">Fodinibacter luteus</name>
    <dbReference type="NCBI Taxonomy" id="552064"/>
    <lineage>
        <taxon>Bacteria</taxon>
        <taxon>Bacillati</taxon>
        <taxon>Actinomycetota</taxon>
        <taxon>Actinomycetes</taxon>
        <taxon>Micrococcales</taxon>
        <taxon>Intrasporangiaceae</taxon>
        <taxon>Fodinibacter (ex Wang et al. 2009)</taxon>
    </lineage>
</organism>